<protein>
    <submittedName>
        <fullName evidence="1">Uncharacterized protein</fullName>
    </submittedName>
</protein>
<comment type="caution">
    <text evidence="1">The sequence shown here is derived from an EMBL/GenBank/DDBJ whole genome shotgun (WGS) entry which is preliminary data.</text>
</comment>
<dbReference type="AlphaFoldDB" id="A0A9P3G9X8"/>
<proteinExistence type="predicted"/>
<dbReference type="Proteomes" id="UP000703269">
    <property type="component" value="Unassembled WGS sequence"/>
</dbReference>
<name>A0A9P3G9X8_9APHY</name>
<evidence type="ECO:0000313" key="2">
    <source>
        <dbReference type="Proteomes" id="UP000703269"/>
    </source>
</evidence>
<dbReference type="EMBL" id="BPQB01000015">
    <property type="protein sequence ID" value="GJE90105.1"/>
    <property type="molecule type" value="Genomic_DNA"/>
</dbReference>
<evidence type="ECO:0000313" key="1">
    <source>
        <dbReference type="EMBL" id="GJE90105.1"/>
    </source>
</evidence>
<keyword evidence="2" id="KW-1185">Reference proteome</keyword>
<accession>A0A9P3G9X8</accession>
<sequence length="63" mass="7399">MVFLPFSGTSVDHHHVSLPVLSMFETDDTGSWTWIIRLFQHENDVMRARRPHLRRRGIVDGQL</sequence>
<gene>
    <name evidence="1" type="ORF">PsYK624_062280</name>
</gene>
<reference evidence="1 2" key="1">
    <citation type="submission" date="2021-08" db="EMBL/GenBank/DDBJ databases">
        <title>Draft Genome Sequence of Phanerochaete sordida strain YK-624.</title>
        <authorList>
            <person name="Mori T."/>
            <person name="Dohra H."/>
            <person name="Suzuki T."/>
            <person name="Kawagishi H."/>
            <person name="Hirai H."/>
        </authorList>
    </citation>
    <scope>NUCLEOTIDE SEQUENCE [LARGE SCALE GENOMIC DNA]</scope>
    <source>
        <strain evidence="1 2">YK-624</strain>
    </source>
</reference>
<organism evidence="1 2">
    <name type="scientific">Phanerochaete sordida</name>
    <dbReference type="NCBI Taxonomy" id="48140"/>
    <lineage>
        <taxon>Eukaryota</taxon>
        <taxon>Fungi</taxon>
        <taxon>Dikarya</taxon>
        <taxon>Basidiomycota</taxon>
        <taxon>Agaricomycotina</taxon>
        <taxon>Agaricomycetes</taxon>
        <taxon>Polyporales</taxon>
        <taxon>Phanerochaetaceae</taxon>
        <taxon>Phanerochaete</taxon>
    </lineage>
</organism>